<name>A0A2Z4U937_9FIRM</name>
<evidence type="ECO:0000313" key="2">
    <source>
        <dbReference type="Proteomes" id="UP000250003"/>
    </source>
</evidence>
<organism evidence="1 2">
    <name type="scientific">Blautia argi</name>
    <dbReference type="NCBI Taxonomy" id="1912897"/>
    <lineage>
        <taxon>Bacteria</taxon>
        <taxon>Bacillati</taxon>
        <taxon>Bacillota</taxon>
        <taxon>Clostridia</taxon>
        <taxon>Lachnospirales</taxon>
        <taxon>Lachnospiraceae</taxon>
        <taxon>Blautia</taxon>
    </lineage>
</organism>
<keyword evidence="2" id="KW-1185">Reference proteome</keyword>
<dbReference type="KEGG" id="blau:DQQ01_04495"/>
<protein>
    <submittedName>
        <fullName evidence="1">Uncharacterized protein</fullName>
    </submittedName>
</protein>
<evidence type="ECO:0000313" key="1">
    <source>
        <dbReference type="EMBL" id="AWY97528.1"/>
    </source>
</evidence>
<reference evidence="2" key="1">
    <citation type="submission" date="2018-06" db="EMBL/GenBank/DDBJ databases">
        <title>Description of Blautia argi sp. nov., a new anaerobic isolated from dog feces.</title>
        <authorList>
            <person name="Chang Y.-H."/>
            <person name="Paek J."/>
            <person name="Shin Y."/>
        </authorList>
    </citation>
    <scope>NUCLEOTIDE SEQUENCE [LARGE SCALE GENOMIC DNA]</scope>
    <source>
        <strain evidence="2">KCTC 15426</strain>
    </source>
</reference>
<dbReference type="Proteomes" id="UP000250003">
    <property type="component" value="Chromosome"/>
</dbReference>
<dbReference type="EMBL" id="CP030280">
    <property type="protein sequence ID" value="AWY97528.1"/>
    <property type="molecule type" value="Genomic_DNA"/>
</dbReference>
<proteinExistence type="predicted"/>
<gene>
    <name evidence="1" type="ORF">DQQ01_04495</name>
</gene>
<sequence length="92" mass="10772">MNDIPPQGKRSWFANKHMTVTSDDSAPHRCDSTLHILQCPRRKTPGRFSFFGSFPFLPLRLPCLLQKNTLETCASIMYRPWLTPEMFFLFCF</sequence>
<dbReference type="AlphaFoldDB" id="A0A2Z4U937"/>
<accession>A0A2Z4U937</accession>